<evidence type="ECO:0000313" key="7">
    <source>
        <dbReference type="EMBL" id="ETO26460.1"/>
    </source>
</evidence>
<evidence type="ECO:0000256" key="4">
    <source>
        <dbReference type="ARBA" id="ARBA00023098"/>
    </source>
</evidence>
<keyword evidence="8" id="KW-1185">Reference proteome</keyword>
<comment type="caution">
    <text evidence="7">The sequence shown here is derived from an EMBL/GenBank/DDBJ whole genome shotgun (WGS) entry which is preliminary data.</text>
</comment>
<comment type="similarity">
    <text evidence="1">Belongs to the PLPL family.</text>
</comment>
<dbReference type="GO" id="GO:0016298">
    <property type="term" value="F:lipase activity"/>
    <property type="evidence" value="ECO:0007669"/>
    <property type="project" value="UniProtKB-ARBA"/>
</dbReference>
<sequence length="149" mass="17165">LKKKKKKKKRRRLLVITDGNTTFLEAYQKTGRIFNVTAVSDKHRAILLNYKTTPNVVIWSAVIASSSLPLMMKPSPLMEKLPNGDIQKFLRFGKCWADGSIQMDLPTQKLLEALHVKFTLCVQCNPHVFSFYFDARGTPKFSFVFFVFF</sequence>
<comment type="caution">
    <text evidence="5">Lacks conserved residue(s) required for the propagation of feature annotation.</text>
</comment>
<feature type="domain" description="PNPLA" evidence="6">
    <location>
        <begin position="1"/>
        <end position="111"/>
    </location>
</feature>
<evidence type="ECO:0000256" key="3">
    <source>
        <dbReference type="ARBA" id="ARBA00022963"/>
    </source>
</evidence>
<dbReference type="Gene3D" id="3.40.1090.10">
    <property type="entry name" value="Cytosolic phospholipase A2 catalytic domain"/>
    <property type="match status" value="1"/>
</dbReference>
<dbReference type="PROSITE" id="PS51635">
    <property type="entry name" value="PNPLA"/>
    <property type="match status" value="1"/>
</dbReference>
<dbReference type="SUPFAM" id="SSF52151">
    <property type="entry name" value="FabD/lysophospholipase-like"/>
    <property type="match status" value="1"/>
</dbReference>
<keyword evidence="4" id="KW-0443">Lipid metabolism</keyword>
<evidence type="ECO:0000313" key="8">
    <source>
        <dbReference type="Proteomes" id="UP000023152"/>
    </source>
</evidence>
<dbReference type="InterPro" id="IPR016035">
    <property type="entry name" value="Acyl_Trfase/lysoPLipase"/>
</dbReference>
<keyword evidence="3" id="KW-0442">Lipid degradation</keyword>
<dbReference type="GO" id="GO:0052689">
    <property type="term" value="F:carboxylic ester hydrolase activity"/>
    <property type="evidence" value="ECO:0007669"/>
    <property type="project" value="UniProtKB-ARBA"/>
</dbReference>
<dbReference type="Proteomes" id="UP000023152">
    <property type="component" value="Unassembled WGS sequence"/>
</dbReference>
<dbReference type="AlphaFoldDB" id="X6NJI2"/>
<organism evidence="7 8">
    <name type="scientific">Reticulomyxa filosa</name>
    <dbReference type="NCBI Taxonomy" id="46433"/>
    <lineage>
        <taxon>Eukaryota</taxon>
        <taxon>Sar</taxon>
        <taxon>Rhizaria</taxon>
        <taxon>Retaria</taxon>
        <taxon>Foraminifera</taxon>
        <taxon>Monothalamids</taxon>
        <taxon>Reticulomyxidae</taxon>
        <taxon>Reticulomyxa</taxon>
    </lineage>
</organism>
<keyword evidence="2" id="KW-0378">Hydrolase</keyword>
<name>X6NJI2_RETFI</name>
<evidence type="ECO:0000256" key="2">
    <source>
        <dbReference type="ARBA" id="ARBA00022801"/>
    </source>
</evidence>
<proteinExistence type="inferred from homology"/>
<dbReference type="GO" id="GO:0016042">
    <property type="term" value="P:lipid catabolic process"/>
    <property type="evidence" value="ECO:0007669"/>
    <property type="project" value="UniProtKB-KW"/>
</dbReference>
<dbReference type="PANTHER" id="PTHR14226:SF66">
    <property type="entry name" value="TRIACYLGLYCEROL LIPASE PTL2"/>
    <property type="match status" value="1"/>
</dbReference>
<evidence type="ECO:0000256" key="5">
    <source>
        <dbReference type="PROSITE-ProRule" id="PRU01161"/>
    </source>
</evidence>
<dbReference type="EMBL" id="ASPP01007855">
    <property type="protein sequence ID" value="ETO26460.1"/>
    <property type="molecule type" value="Genomic_DNA"/>
</dbReference>
<protein>
    <submittedName>
        <fullName evidence="7">Triacylglycerol lipase</fullName>
    </submittedName>
</protein>
<reference evidence="7 8" key="1">
    <citation type="journal article" date="2013" name="Curr. Biol.">
        <title>The Genome of the Foraminiferan Reticulomyxa filosa.</title>
        <authorList>
            <person name="Glockner G."/>
            <person name="Hulsmann N."/>
            <person name="Schleicher M."/>
            <person name="Noegel A.A."/>
            <person name="Eichinger L."/>
            <person name="Gallinger C."/>
            <person name="Pawlowski J."/>
            <person name="Sierra R."/>
            <person name="Euteneuer U."/>
            <person name="Pillet L."/>
            <person name="Moustafa A."/>
            <person name="Platzer M."/>
            <person name="Groth M."/>
            <person name="Szafranski K."/>
            <person name="Schliwa M."/>
        </authorList>
    </citation>
    <scope>NUCLEOTIDE SEQUENCE [LARGE SCALE GENOMIC DNA]</scope>
</reference>
<dbReference type="InterPro" id="IPR002641">
    <property type="entry name" value="PNPLA_dom"/>
</dbReference>
<feature type="non-terminal residue" evidence="7">
    <location>
        <position position="1"/>
    </location>
</feature>
<evidence type="ECO:0000259" key="6">
    <source>
        <dbReference type="PROSITE" id="PS51635"/>
    </source>
</evidence>
<evidence type="ECO:0000256" key="1">
    <source>
        <dbReference type="ARBA" id="ARBA00006104"/>
    </source>
</evidence>
<dbReference type="PANTHER" id="PTHR14226">
    <property type="entry name" value="NEUROPATHY TARGET ESTERASE/SWISS CHEESE D.MELANOGASTER"/>
    <property type="match status" value="1"/>
</dbReference>
<gene>
    <name evidence="7" type="ORF">RFI_10675</name>
</gene>
<dbReference type="OrthoDB" id="15478at2759"/>
<accession>X6NJI2</accession>
<dbReference type="InterPro" id="IPR050301">
    <property type="entry name" value="NTE"/>
</dbReference>